<evidence type="ECO:0000313" key="3">
    <source>
        <dbReference type="EMBL" id="MQT15892.1"/>
    </source>
</evidence>
<dbReference type="InterPro" id="IPR021381">
    <property type="entry name" value="DUF3011"/>
</dbReference>
<gene>
    <name evidence="3" type="ORF">F3168_01255</name>
</gene>
<protein>
    <submittedName>
        <fullName evidence="3">DUF3011 domain-containing protein</fullName>
    </submittedName>
</protein>
<evidence type="ECO:0000313" key="4">
    <source>
        <dbReference type="Proteomes" id="UP000481327"/>
    </source>
</evidence>
<name>A0A7C9GMC0_9SPHN</name>
<organism evidence="3 4">
    <name type="scientific">Sandarakinorhabdus fusca</name>
    <dbReference type="NCBI Taxonomy" id="1439888"/>
    <lineage>
        <taxon>Bacteria</taxon>
        <taxon>Pseudomonadati</taxon>
        <taxon>Pseudomonadota</taxon>
        <taxon>Alphaproteobacteria</taxon>
        <taxon>Sphingomonadales</taxon>
        <taxon>Sphingosinicellaceae</taxon>
        <taxon>Sandarakinorhabdus</taxon>
    </lineage>
</organism>
<dbReference type="AlphaFoldDB" id="A0A7C9GMC0"/>
<feature type="compositionally biased region" description="Gly residues" evidence="1">
    <location>
        <begin position="43"/>
        <end position="74"/>
    </location>
</feature>
<dbReference type="OrthoDB" id="5984161at2"/>
<proteinExistence type="predicted"/>
<feature type="compositionally biased region" description="Pro residues" evidence="1">
    <location>
        <begin position="188"/>
        <end position="197"/>
    </location>
</feature>
<keyword evidence="2" id="KW-0732">Signal</keyword>
<dbReference type="Proteomes" id="UP000481327">
    <property type="component" value="Unassembled WGS sequence"/>
</dbReference>
<feature type="signal peptide" evidence="2">
    <location>
        <begin position="1"/>
        <end position="28"/>
    </location>
</feature>
<reference evidence="3 4" key="1">
    <citation type="submission" date="2019-09" db="EMBL/GenBank/DDBJ databases">
        <title>Polymorphobacter sp. isolated from a lake in China.</title>
        <authorList>
            <person name="Liu Z."/>
        </authorList>
    </citation>
    <scope>NUCLEOTIDE SEQUENCE [LARGE SCALE GENOMIC DNA]</scope>
    <source>
        <strain evidence="3 4">D40P</strain>
    </source>
</reference>
<keyword evidence="4" id="KW-1185">Reference proteome</keyword>
<dbReference type="RefSeq" id="WP_152576355.1">
    <property type="nucleotide sequence ID" value="NZ_JAATJI010000001.1"/>
</dbReference>
<feature type="chain" id="PRO_5028801221" evidence="2">
    <location>
        <begin position="29"/>
        <end position="291"/>
    </location>
</feature>
<evidence type="ECO:0000256" key="2">
    <source>
        <dbReference type="SAM" id="SignalP"/>
    </source>
</evidence>
<feature type="region of interest" description="Disordered" evidence="1">
    <location>
        <begin position="175"/>
        <end position="204"/>
    </location>
</feature>
<sequence>MRRLPNCLAAMAMAIAQIAATAPALAQAAPTDRWARPQPGRPGPGNGNNNGGGWGGGNQGGSWNGGNWNGGNQGGNWDGASIRCESQNYRYRECRADTRGGVRLTRVRGGDCRQGHSWGYQRDVIWVNHGCRADFQTRNGGNNGNNGGGGPSTGAIIGGVAVAAGLAALLAAGNKKKTPPAQNGTAAPPLPQEPFVPPAGATGAPARITANTGDVTPSARPSLDTCLQEAARQIGATGGNEIRLDRLDDIQQGNGGYRFRFQLFAIYPDENRTIPVFCRATPTTLVELTFG</sequence>
<dbReference type="EMBL" id="WIOL01000001">
    <property type="protein sequence ID" value="MQT15892.1"/>
    <property type="molecule type" value="Genomic_DNA"/>
</dbReference>
<comment type="caution">
    <text evidence="3">The sequence shown here is derived from an EMBL/GenBank/DDBJ whole genome shotgun (WGS) entry which is preliminary data.</text>
</comment>
<accession>A0A7C9GMC0</accession>
<evidence type="ECO:0000256" key="1">
    <source>
        <dbReference type="SAM" id="MobiDB-lite"/>
    </source>
</evidence>
<dbReference type="Pfam" id="PF11218">
    <property type="entry name" value="DUF3011"/>
    <property type="match status" value="1"/>
</dbReference>
<feature type="region of interest" description="Disordered" evidence="1">
    <location>
        <begin position="29"/>
        <end position="74"/>
    </location>
</feature>